<dbReference type="EMBL" id="JAATLM010000001">
    <property type="protein sequence ID" value="NIZ69845.1"/>
    <property type="molecule type" value="Genomic_DNA"/>
</dbReference>
<dbReference type="InterPro" id="IPR037925">
    <property type="entry name" value="FlgE/F/G-like"/>
</dbReference>
<evidence type="ECO:0000313" key="6">
    <source>
        <dbReference type="EMBL" id="NIZ69845.1"/>
    </source>
</evidence>
<dbReference type="PANTHER" id="PTHR30435:SF15">
    <property type="entry name" value="BASAL-BODY ROD MODIFICATION PROTEIN FLGD"/>
    <property type="match status" value="1"/>
</dbReference>
<keyword evidence="4" id="KW-0732">Signal</keyword>
<feature type="domain" description="Flagellar hook protein FlgE/F/G-like D1" evidence="5">
    <location>
        <begin position="100"/>
        <end position="159"/>
    </location>
</feature>
<keyword evidence="6" id="KW-0966">Cell projection</keyword>
<protein>
    <submittedName>
        <fullName evidence="6">Flagellar hook basal-body protein</fullName>
    </submittedName>
</protein>
<dbReference type="SUPFAM" id="SSF117143">
    <property type="entry name" value="Flagellar hook protein flgE"/>
    <property type="match status" value="1"/>
</dbReference>
<sequence>MLKYYFLSVTISIFMLSLSVTAQAPRRGAFAWHAILDFEESASKEELFDLLLAELFFSADFGFKAKDIQYSTAGIPEIGDQPLFMAQGEIIPTANFLDFAIIGGGFFKIQTPDGIKFTRNGNFRLNAQNLVVTEEGHALVPSLQIDRADVPLLTMDASGKTLQLVKDGMVRDLYDFELYLPSDVENGVLTENKDGFFLFADSSRTSSDYQIQSRSLELSTVKVERILARLSDLLFKIKQENPQGDYDFRFYMLDHLLKSQLQMGQTAQSIKRFSDLVKGVAPLMLFDQETANDINA</sequence>
<reference evidence="6" key="1">
    <citation type="submission" date="2020-03" db="EMBL/GenBank/DDBJ databases">
        <title>Spirochaetal bacteria isolated from arthropods constitute a novel genus Entomospira genus novum within the order Spirochaetales.</title>
        <authorList>
            <person name="Grana-Miraglia L."/>
            <person name="Sikutova S."/>
            <person name="Fingerle V."/>
            <person name="Sing A."/>
            <person name="Castillo-Ramirez S."/>
            <person name="Margos G."/>
            <person name="Rudolf I."/>
        </authorList>
    </citation>
    <scope>NUCLEOTIDE SEQUENCE</scope>
    <source>
        <strain evidence="6">BR149</strain>
    </source>
</reference>
<accession>A0A968KV67</accession>
<gene>
    <name evidence="6" type="ORF">HCT48_06425</name>
</gene>
<evidence type="ECO:0000256" key="4">
    <source>
        <dbReference type="SAM" id="SignalP"/>
    </source>
</evidence>
<organism evidence="6 7">
    <name type="scientific">Entomospira culicis</name>
    <dbReference type="NCBI Taxonomy" id="2719989"/>
    <lineage>
        <taxon>Bacteria</taxon>
        <taxon>Pseudomonadati</taxon>
        <taxon>Spirochaetota</taxon>
        <taxon>Spirochaetia</taxon>
        <taxon>Spirochaetales</taxon>
        <taxon>Spirochaetaceae</taxon>
        <taxon>Entomospira</taxon>
    </lineage>
</organism>
<keyword evidence="3" id="KW-0975">Bacterial flagellum</keyword>
<dbReference type="RefSeq" id="WP_167695921.1">
    <property type="nucleotide sequence ID" value="NZ_JAATLL010000003.1"/>
</dbReference>
<proteinExistence type="inferred from homology"/>
<feature type="signal peptide" evidence="4">
    <location>
        <begin position="1"/>
        <end position="22"/>
    </location>
</feature>
<comment type="subcellular location">
    <subcellularLocation>
        <location evidence="1">Bacterial flagellum basal body</location>
    </subcellularLocation>
</comment>
<comment type="similarity">
    <text evidence="2">Belongs to the flagella basal body rod proteins family.</text>
</comment>
<name>A0A968KV67_9SPIO</name>
<evidence type="ECO:0000313" key="7">
    <source>
        <dbReference type="Proteomes" id="UP000778951"/>
    </source>
</evidence>
<dbReference type="Proteomes" id="UP000778951">
    <property type="component" value="Unassembled WGS sequence"/>
</dbReference>
<evidence type="ECO:0000259" key="5">
    <source>
        <dbReference type="Pfam" id="PF22692"/>
    </source>
</evidence>
<evidence type="ECO:0000256" key="1">
    <source>
        <dbReference type="ARBA" id="ARBA00004117"/>
    </source>
</evidence>
<dbReference type="AlphaFoldDB" id="A0A968KV67"/>
<evidence type="ECO:0000256" key="2">
    <source>
        <dbReference type="ARBA" id="ARBA00009677"/>
    </source>
</evidence>
<dbReference type="GO" id="GO:0009425">
    <property type="term" value="C:bacterial-type flagellum basal body"/>
    <property type="evidence" value="ECO:0007669"/>
    <property type="project" value="UniProtKB-SubCell"/>
</dbReference>
<dbReference type="Pfam" id="PF22692">
    <property type="entry name" value="LlgE_F_G_D1"/>
    <property type="match status" value="1"/>
</dbReference>
<comment type="caution">
    <text evidence="6">The sequence shown here is derived from an EMBL/GenBank/DDBJ whole genome shotgun (WGS) entry which is preliminary data.</text>
</comment>
<feature type="chain" id="PRO_5037030370" evidence="4">
    <location>
        <begin position="23"/>
        <end position="296"/>
    </location>
</feature>
<dbReference type="InterPro" id="IPR053967">
    <property type="entry name" value="LlgE_F_G-like_D1"/>
</dbReference>
<keyword evidence="7" id="KW-1185">Reference proteome</keyword>
<dbReference type="PANTHER" id="PTHR30435">
    <property type="entry name" value="FLAGELLAR PROTEIN"/>
    <property type="match status" value="1"/>
</dbReference>
<evidence type="ECO:0000256" key="3">
    <source>
        <dbReference type="ARBA" id="ARBA00023143"/>
    </source>
</evidence>
<keyword evidence="6" id="KW-0282">Flagellum</keyword>
<keyword evidence="6" id="KW-0969">Cilium</keyword>